<comment type="catalytic activity">
    <reaction evidence="8">
        <text>L-seryl-[protein] + ATP = O-phospho-L-seryl-[protein] + ADP + H(+)</text>
        <dbReference type="Rhea" id="RHEA:17989"/>
        <dbReference type="Rhea" id="RHEA-COMP:9863"/>
        <dbReference type="Rhea" id="RHEA-COMP:11604"/>
        <dbReference type="ChEBI" id="CHEBI:15378"/>
        <dbReference type="ChEBI" id="CHEBI:29999"/>
        <dbReference type="ChEBI" id="CHEBI:30616"/>
        <dbReference type="ChEBI" id="CHEBI:83421"/>
        <dbReference type="ChEBI" id="CHEBI:456216"/>
        <dbReference type="EC" id="2.7.11.1"/>
    </reaction>
</comment>
<dbReference type="EMBL" id="AP018227">
    <property type="protein sequence ID" value="BAY86632.1"/>
    <property type="molecule type" value="Genomic_DNA"/>
</dbReference>
<dbReference type="GO" id="GO:0005524">
    <property type="term" value="F:ATP binding"/>
    <property type="evidence" value="ECO:0007669"/>
    <property type="project" value="UniProtKB-KW"/>
</dbReference>
<keyword evidence="9" id="KW-0812">Transmembrane</keyword>
<evidence type="ECO:0000256" key="7">
    <source>
        <dbReference type="ARBA" id="ARBA00047899"/>
    </source>
</evidence>
<keyword evidence="4" id="KW-0547">Nucleotide-binding</keyword>
<dbReference type="EC" id="2.7.11.1" evidence="1"/>
<dbReference type="AlphaFoldDB" id="A0A1Z4LZH2"/>
<comment type="catalytic activity">
    <reaction evidence="7">
        <text>L-threonyl-[protein] + ATP = O-phospho-L-threonyl-[protein] + ADP + H(+)</text>
        <dbReference type="Rhea" id="RHEA:46608"/>
        <dbReference type="Rhea" id="RHEA-COMP:11060"/>
        <dbReference type="Rhea" id="RHEA-COMP:11605"/>
        <dbReference type="ChEBI" id="CHEBI:15378"/>
        <dbReference type="ChEBI" id="CHEBI:30013"/>
        <dbReference type="ChEBI" id="CHEBI:30616"/>
        <dbReference type="ChEBI" id="CHEBI:61977"/>
        <dbReference type="ChEBI" id="CHEBI:456216"/>
        <dbReference type="EC" id="2.7.11.1"/>
    </reaction>
</comment>
<keyword evidence="12" id="KW-1185">Reference proteome</keyword>
<feature type="domain" description="Protein kinase" evidence="10">
    <location>
        <begin position="1"/>
        <end position="276"/>
    </location>
</feature>
<evidence type="ECO:0000256" key="3">
    <source>
        <dbReference type="ARBA" id="ARBA00022679"/>
    </source>
</evidence>
<organism evidence="11 12">
    <name type="scientific">Calothrix parasitica NIES-267</name>
    <dbReference type="NCBI Taxonomy" id="1973488"/>
    <lineage>
        <taxon>Bacteria</taxon>
        <taxon>Bacillati</taxon>
        <taxon>Cyanobacteriota</taxon>
        <taxon>Cyanophyceae</taxon>
        <taxon>Nostocales</taxon>
        <taxon>Calotrichaceae</taxon>
        <taxon>Calothrix</taxon>
    </lineage>
</organism>
<feature type="transmembrane region" description="Helical" evidence="9">
    <location>
        <begin position="408"/>
        <end position="429"/>
    </location>
</feature>
<dbReference type="OrthoDB" id="504485at2"/>
<dbReference type="Pfam" id="PF00069">
    <property type="entry name" value="Pkinase"/>
    <property type="match status" value="1"/>
</dbReference>
<dbReference type="GO" id="GO:0004674">
    <property type="term" value="F:protein serine/threonine kinase activity"/>
    <property type="evidence" value="ECO:0007669"/>
    <property type="project" value="UniProtKB-KW"/>
</dbReference>
<evidence type="ECO:0000256" key="1">
    <source>
        <dbReference type="ARBA" id="ARBA00012513"/>
    </source>
</evidence>
<keyword evidence="9" id="KW-1133">Transmembrane helix</keyword>
<evidence type="ECO:0000256" key="4">
    <source>
        <dbReference type="ARBA" id="ARBA00022741"/>
    </source>
</evidence>
<dbReference type="Gene3D" id="1.10.510.10">
    <property type="entry name" value="Transferase(Phosphotransferase) domain 1"/>
    <property type="match status" value="1"/>
</dbReference>
<evidence type="ECO:0000259" key="10">
    <source>
        <dbReference type="PROSITE" id="PS50011"/>
    </source>
</evidence>
<keyword evidence="5 11" id="KW-0418">Kinase</keyword>
<keyword evidence="2 11" id="KW-0723">Serine/threonine-protein kinase</keyword>
<keyword evidence="6" id="KW-0067">ATP-binding</keyword>
<evidence type="ECO:0000256" key="5">
    <source>
        <dbReference type="ARBA" id="ARBA00022777"/>
    </source>
</evidence>
<feature type="transmembrane region" description="Helical" evidence="9">
    <location>
        <begin position="517"/>
        <end position="537"/>
    </location>
</feature>
<accession>A0A1Z4LZH2</accession>
<evidence type="ECO:0000313" key="12">
    <source>
        <dbReference type="Proteomes" id="UP000218418"/>
    </source>
</evidence>
<feature type="transmembrane region" description="Helical" evidence="9">
    <location>
        <begin position="382"/>
        <end position="401"/>
    </location>
</feature>
<dbReference type="PANTHER" id="PTHR24363:SF0">
    <property type="entry name" value="SERINE_THREONINE KINASE LIKE DOMAIN CONTAINING 1"/>
    <property type="match status" value="1"/>
</dbReference>
<reference evidence="11 12" key="1">
    <citation type="submission" date="2017-06" db="EMBL/GenBank/DDBJ databases">
        <title>Genome sequencing of cyanobaciteial culture collection at National Institute for Environmental Studies (NIES).</title>
        <authorList>
            <person name="Hirose Y."/>
            <person name="Shimura Y."/>
            <person name="Fujisawa T."/>
            <person name="Nakamura Y."/>
            <person name="Kawachi M."/>
        </authorList>
    </citation>
    <scope>NUCLEOTIDE SEQUENCE [LARGE SCALE GENOMIC DNA]</scope>
    <source>
        <strain evidence="11 12">NIES-267</strain>
    </source>
</reference>
<dbReference type="Gene3D" id="3.30.200.20">
    <property type="entry name" value="Phosphorylase Kinase, domain 1"/>
    <property type="match status" value="1"/>
</dbReference>
<dbReference type="SMART" id="SM00220">
    <property type="entry name" value="S_TKc"/>
    <property type="match status" value="1"/>
</dbReference>
<gene>
    <name evidence="11" type="ORF">NIES267_61430</name>
</gene>
<evidence type="ECO:0000256" key="6">
    <source>
        <dbReference type="ARBA" id="ARBA00022840"/>
    </source>
</evidence>
<dbReference type="PANTHER" id="PTHR24363">
    <property type="entry name" value="SERINE/THREONINE PROTEIN KINASE"/>
    <property type="match status" value="1"/>
</dbReference>
<evidence type="ECO:0000256" key="8">
    <source>
        <dbReference type="ARBA" id="ARBA00048679"/>
    </source>
</evidence>
<evidence type="ECO:0000256" key="2">
    <source>
        <dbReference type="ARBA" id="ARBA00022527"/>
    </source>
</evidence>
<dbReference type="Proteomes" id="UP000218418">
    <property type="component" value="Chromosome"/>
</dbReference>
<dbReference type="InterPro" id="IPR011009">
    <property type="entry name" value="Kinase-like_dom_sf"/>
</dbReference>
<evidence type="ECO:0000313" key="11">
    <source>
        <dbReference type="EMBL" id="BAY86632.1"/>
    </source>
</evidence>
<feature type="transmembrane region" description="Helical" evidence="9">
    <location>
        <begin position="449"/>
        <end position="474"/>
    </location>
</feature>
<protein>
    <recommendedName>
        <fullName evidence="1">non-specific serine/threonine protein kinase</fullName>
        <ecNumber evidence="1">2.7.11.1</ecNumber>
    </recommendedName>
</protein>
<dbReference type="PROSITE" id="PS50011">
    <property type="entry name" value="PROTEIN_KINASE_DOM"/>
    <property type="match status" value="1"/>
</dbReference>
<dbReference type="SUPFAM" id="SSF56112">
    <property type="entry name" value="Protein kinase-like (PK-like)"/>
    <property type="match status" value="1"/>
</dbReference>
<proteinExistence type="predicted"/>
<feature type="transmembrane region" description="Helical" evidence="9">
    <location>
        <begin position="486"/>
        <end position="511"/>
    </location>
</feature>
<sequence length="557" mass="61954">MNNGNNDFLPQGYQIHRSLDRFGEQDRAAYLAVNVKNKQPVILEEFQYKEPNLDEIKALCQLKHPGIPQFLESFETPRGICLVQEYKKASPIHNLSNLSPEAFKYIAKSILDILIYLQNQSPVVFHQNLRPENIWFDNQRQIHVVGFGLSRKAKGIAHSGGTKVFKSREQLANRPLSKATDLYGLGVSLICLLTGTKPTEIDDLVNQSGEITFERLVSSKISMDLINWIEKLAQPVAINRHKTASDALTALEEIYLYRHPEVKLDINQINLQANVLGQELRQTIKINNFVTDTNLQGKWEIASHPSDKRYSINPESWIKIQPSDFEGNKTRCQIIINTEKLMADKNYKRRLILHTNTLDKTQTIDIQVTTPPLVMQTPPYKSLGVITATSFVCFAIGWSVVFSFTHILTIVGFIAGITIGAKNGIILGFNDYDEFKIWSRVMAGFSTGAMIMGLFVVAGFLAGGMAGVITGLIGGGTMKKHLVKRFNYIHAGAMVLLATIFGAGVGILPYAGLIHPLALILLIGGGFPLGGIIGWLISENQKLLSEYENLKPSLARP</sequence>
<keyword evidence="3" id="KW-0808">Transferase</keyword>
<evidence type="ECO:0000256" key="9">
    <source>
        <dbReference type="SAM" id="Phobius"/>
    </source>
</evidence>
<dbReference type="InterPro" id="IPR000719">
    <property type="entry name" value="Prot_kinase_dom"/>
</dbReference>
<keyword evidence="9" id="KW-0472">Membrane</keyword>
<name>A0A1Z4LZH2_9CYAN</name>